<feature type="non-terminal residue" evidence="4">
    <location>
        <position position="111"/>
    </location>
</feature>
<dbReference type="InterPro" id="IPR050611">
    <property type="entry name" value="ABCF"/>
</dbReference>
<evidence type="ECO:0000256" key="2">
    <source>
        <dbReference type="SAM" id="MobiDB-lite"/>
    </source>
</evidence>
<dbReference type="InterPro" id="IPR027417">
    <property type="entry name" value="P-loop_NTPase"/>
</dbReference>
<gene>
    <name evidence="4" type="ORF">K0U00_50280</name>
</gene>
<evidence type="ECO:0000259" key="3">
    <source>
        <dbReference type="Pfam" id="PF00005"/>
    </source>
</evidence>
<feature type="domain" description="ABC transporter" evidence="3">
    <location>
        <begin position="84"/>
        <end position="111"/>
    </location>
</feature>
<sequence length="111" mass="12350">SEWFQQSHKAAGQNDFYRSKAKKNVSRMHAKESALDKLEQEGVQKPRESARLSMRLEDAGFAATTLLRLENAGFAYEGTPEIFRNLQLSVNRGDRIAILGPNGAGKSTLLK</sequence>
<name>A0ABS7CMX2_9BACL</name>
<dbReference type="InterPro" id="IPR003439">
    <property type="entry name" value="ABC_transporter-like_ATP-bd"/>
</dbReference>
<dbReference type="EMBL" id="JAHZIK010003751">
    <property type="protein sequence ID" value="MBW7462269.1"/>
    <property type="molecule type" value="Genomic_DNA"/>
</dbReference>
<protein>
    <submittedName>
        <fullName evidence="4">ATP-binding cassette domain-containing protein</fullName>
    </submittedName>
</protein>
<dbReference type="PANTHER" id="PTHR19211:SF14">
    <property type="entry name" value="ATP-BINDING CASSETTE SUB-FAMILY F MEMBER 1"/>
    <property type="match status" value="1"/>
</dbReference>
<dbReference type="Proteomes" id="UP001519887">
    <property type="component" value="Unassembled WGS sequence"/>
</dbReference>
<accession>A0ABS7CMX2</accession>
<dbReference type="SUPFAM" id="SSF52540">
    <property type="entry name" value="P-loop containing nucleoside triphosphate hydrolases"/>
    <property type="match status" value="1"/>
</dbReference>
<dbReference type="GO" id="GO:0005524">
    <property type="term" value="F:ATP binding"/>
    <property type="evidence" value="ECO:0007669"/>
    <property type="project" value="UniProtKB-KW"/>
</dbReference>
<dbReference type="Gene3D" id="3.40.50.300">
    <property type="entry name" value="P-loop containing nucleotide triphosphate hydrolases"/>
    <property type="match status" value="1"/>
</dbReference>
<evidence type="ECO:0000256" key="1">
    <source>
        <dbReference type="ARBA" id="ARBA00022737"/>
    </source>
</evidence>
<proteinExistence type="predicted"/>
<keyword evidence="4" id="KW-0067">ATP-binding</keyword>
<dbReference type="PANTHER" id="PTHR19211">
    <property type="entry name" value="ATP-BINDING TRANSPORT PROTEIN-RELATED"/>
    <property type="match status" value="1"/>
</dbReference>
<reference evidence="4 5" key="1">
    <citation type="submission" date="2021-07" db="EMBL/GenBank/DDBJ databases">
        <title>Paenibacillus radiodurans sp. nov., isolated from the southeastern edge of Tengger Desert.</title>
        <authorList>
            <person name="Zhang G."/>
        </authorList>
    </citation>
    <scope>NUCLEOTIDE SEQUENCE [LARGE SCALE GENOMIC DNA]</scope>
    <source>
        <strain evidence="4 5">CCM 7311</strain>
    </source>
</reference>
<feature type="region of interest" description="Disordered" evidence="2">
    <location>
        <begin position="1"/>
        <end position="23"/>
    </location>
</feature>
<evidence type="ECO:0000313" key="5">
    <source>
        <dbReference type="Proteomes" id="UP001519887"/>
    </source>
</evidence>
<evidence type="ECO:0000313" key="4">
    <source>
        <dbReference type="EMBL" id="MBW7462269.1"/>
    </source>
</evidence>
<keyword evidence="4" id="KW-0547">Nucleotide-binding</keyword>
<keyword evidence="5" id="KW-1185">Reference proteome</keyword>
<keyword evidence="1" id="KW-0677">Repeat</keyword>
<feature type="non-terminal residue" evidence="4">
    <location>
        <position position="1"/>
    </location>
</feature>
<dbReference type="Pfam" id="PF00005">
    <property type="entry name" value="ABC_tran"/>
    <property type="match status" value="1"/>
</dbReference>
<comment type="caution">
    <text evidence="4">The sequence shown here is derived from an EMBL/GenBank/DDBJ whole genome shotgun (WGS) entry which is preliminary data.</text>
</comment>
<organism evidence="4 5">
    <name type="scientific">Paenibacillus sepulcri</name>
    <dbReference type="NCBI Taxonomy" id="359917"/>
    <lineage>
        <taxon>Bacteria</taxon>
        <taxon>Bacillati</taxon>
        <taxon>Bacillota</taxon>
        <taxon>Bacilli</taxon>
        <taxon>Bacillales</taxon>
        <taxon>Paenibacillaceae</taxon>
        <taxon>Paenibacillus</taxon>
    </lineage>
</organism>